<feature type="region of interest" description="Disordered" evidence="1">
    <location>
        <begin position="302"/>
        <end position="523"/>
    </location>
</feature>
<sequence>MNELDPASREQFDEMLISDAVRFWEKVQGRPNEARAFLDTAVAALGREQERTKLRQAVLRHIIGMGMKRLRDEGVEVKQIVSRTRLGDQSGKPVSRAWVDKHMLTDGQMADIVDAFARAEQAYDALANDTEAFSATRAQARRTGNQLRALMRWIGVRLSGVAAVASVTWVVAKYGVELDTITLAAGGFMAAAVASRVAAAPTVPGLEQATVHLGNGAGSGLSSLSSVWSGTTQAGSVASAGATSSGPVATAMTKVTVGVVTSVEVFAGVSAPVATTLVVVPPAIAAAPAAHQAAEDVTNSWPDLFAEQPGDPALLTYTSPTPSPTLVEDIDEPDAEATPTPSPTASAASPSGAVASSPAVTSQSPSSSPAATKPQTTPTTADTVTPTMTAKPTSADTPTPQVHTDPGVVPSPSPSTPSSSSTSTPDLPSTPTPTPSPSPSSTYTPTTEPTLSPTPTAVPDPLTQTPAGPPTGSPSPAASPSELLATMPTSAPSPSIETPSLNGDSLGVQQDAGPPPGDLTVIR</sequence>
<dbReference type="EMBL" id="VCKY01000170">
    <property type="protein sequence ID" value="TMR10971.1"/>
    <property type="molecule type" value="Genomic_DNA"/>
</dbReference>
<accession>A0A5S4F4R7</accession>
<feature type="compositionally biased region" description="Low complexity" evidence="1">
    <location>
        <begin position="312"/>
        <end position="326"/>
    </location>
</feature>
<dbReference type="AlphaFoldDB" id="A0A5S4F4R7"/>
<dbReference type="RefSeq" id="WP_138671348.1">
    <property type="nucleotide sequence ID" value="NZ_VCKY01000170.1"/>
</dbReference>
<gene>
    <name evidence="2" type="ORF">ETD86_37275</name>
</gene>
<feature type="compositionally biased region" description="Low complexity" evidence="1">
    <location>
        <begin position="416"/>
        <end position="427"/>
    </location>
</feature>
<feature type="compositionally biased region" description="Pro residues" evidence="1">
    <location>
        <begin position="428"/>
        <end position="438"/>
    </location>
</feature>
<feature type="compositionally biased region" description="Low complexity" evidence="1">
    <location>
        <begin position="439"/>
        <end position="455"/>
    </location>
</feature>
<name>A0A5S4F4R7_9ACTN</name>
<feature type="compositionally biased region" description="Low complexity" evidence="1">
    <location>
        <begin position="337"/>
        <end position="390"/>
    </location>
</feature>
<feature type="compositionally biased region" description="Polar residues" evidence="1">
    <location>
        <begin position="391"/>
        <end position="402"/>
    </location>
</feature>
<proteinExistence type="predicted"/>
<evidence type="ECO:0000313" key="2">
    <source>
        <dbReference type="EMBL" id="TMR10971.1"/>
    </source>
</evidence>
<comment type="caution">
    <text evidence="2">The sequence shown here is derived from an EMBL/GenBank/DDBJ whole genome shotgun (WGS) entry which is preliminary data.</text>
</comment>
<feature type="compositionally biased region" description="Polar residues" evidence="1">
    <location>
        <begin position="487"/>
        <end position="503"/>
    </location>
</feature>
<reference evidence="2 3" key="1">
    <citation type="submission" date="2019-05" db="EMBL/GenBank/DDBJ databases">
        <title>Draft genome sequence of Nonomuraea turkmeniaca DSM 43926.</title>
        <authorList>
            <person name="Saricaoglu S."/>
            <person name="Isik K."/>
        </authorList>
    </citation>
    <scope>NUCLEOTIDE SEQUENCE [LARGE SCALE GENOMIC DNA]</scope>
    <source>
        <strain evidence="2 3">DSM 43926</strain>
    </source>
</reference>
<protein>
    <submittedName>
        <fullName evidence="2">Uncharacterized protein</fullName>
    </submittedName>
</protein>
<dbReference type="Proteomes" id="UP000309128">
    <property type="component" value="Unassembled WGS sequence"/>
</dbReference>
<dbReference type="PRINTS" id="PR01217">
    <property type="entry name" value="PRICHEXTENSN"/>
</dbReference>
<evidence type="ECO:0000313" key="3">
    <source>
        <dbReference type="Proteomes" id="UP000309128"/>
    </source>
</evidence>
<organism evidence="2 3">
    <name type="scientific">Nonomuraea turkmeniaca</name>
    <dbReference type="NCBI Taxonomy" id="103838"/>
    <lineage>
        <taxon>Bacteria</taxon>
        <taxon>Bacillati</taxon>
        <taxon>Actinomycetota</taxon>
        <taxon>Actinomycetes</taxon>
        <taxon>Streptosporangiales</taxon>
        <taxon>Streptosporangiaceae</taxon>
        <taxon>Nonomuraea</taxon>
    </lineage>
</organism>
<keyword evidence="3" id="KW-1185">Reference proteome</keyword>
<evidence type="ECO:0000256" key="1">
    <source>
        <dbReference type="SAM" id="MobiDB-lite"/>
    </source>
</evidence>